<gene>
    <name evidence="4" type="ORF">CRD36_11905</name>
</gene>
<dbReference type="InterPro" id="IPR011250">
    <property type="entry name" value="OMP/PagP_B-barrel"/>
</dbReference>
<keyword evidence="5" id="KW-1185">Reference proteome</keyword>
<comment type="caution">
    <text evidence="4">The sequence shown here is derived from an EMBL/GenBank/DDBJ whole genome shotgun (WGS) entry which is preliminary data.</text>
</comment>
<evidence type="ECO:0000313" key="5">
    <source>
        <dbReference type="Proteomes" id="UP000229730"/>
    </source>
</evidence>
<dbReference type="OrthoDB" id="8481260at2"/>
<dbReference type="Proteomes" id="UP000229730">
    <property type="component" value="Unassembled WGS sequence"/>
</dbReference>
<feature type="chain" id="PRO_5013592733" description="Outer membrane protein beta-barrel domain-containing protein" evidence="2">
    <location>
        <begin position="24"/>
        <end position="188"/>
    </location>
</feature>
<dbReference type="SUPFAM" id="SSF56925">
    <property type="entry name" value="OMPA-like"/>
    <property type="match status" value="1"/>
</dbReference>
<proteinExistence type="predicted"/>
<evidence type="ECO:0000256" key="2">
    <source>
        <dbReference type="SAM" id="SignalP"/>
    </source>
</evidence>
<organism evidence="4 5">
    <name type="scientific">Paremcibacter congregatus</name>
    <dbReference type="NCBI Taxonomy" id="2043170"/>
    <lineage>
        <taxon>Bacteria</taxon>
        <taxon>Pseudomonadati</taxon>
        <taxon>Pseudomonadota</taxon>
        <taxon>Alphaproteobacteria</taxon>
        <taxon>Emcibacterales</taxon>
        <taxon>Emcibacteraceae</taxon>
        <taxon>Paremcibacter</taxon>
    </lineage>
</organism>
<accession>A0A2G4YQA1</accession>
<dbReference type="EMBL" id="PDEM01000024">
    <property type="protein sequence ID" value="PHZ84503.1"/>
    <property type="molecule type" value="Genomic_DNA"/>
</dbReference>
<dbReference type="Pfam" id="PF13505">
    <property type="entry name" value="OMP_b-brl"/>
    <property type="match status" value="1"/>
</dbReference>
<dbReference type="InParanoid" id="A0A2G4YQA1"/>
<dbReference type="AlphaFoldDB" id="A0A2G4YQA1"/>
<sequence>MKKITTALLAGLTALSMTSFAQAQDAGKTFNGAYAGAEVGYNSYEFADNFREDAVYYGAFAGYRVQMDNDLVLGLEGRFGDSSATTDLGISGAEFVAGRQLGVDATIGYALGAEKNVLAYALVGYSNQKITGKLAGVEESSNGDGIRFGLGAEYAVTETISLRATGAYADYKGSANDIQLNAGVLYRF</sequence>
<keyword evidence="1 2" id="KW-0732">Signal</keyword>
<dbReference type="RefSeq" id="WP_099473510.1">
    <property type="nucleotide sequence ID" value="NZ_CP041025.1"/>
</dbReference>
<protein>
    <recommendedName>
        <fullName evidence="3">Outer membrane protein beta-barrel domain-containing protein</fullName>
    </recommendedName>
</protein>
<evidence type="ECO:0000313" key="4">
    <source>
        <dbReference type="EMBL" id="PHZ84503.1"/>
    </source>
</evidence>
<dbReference type="Gene3D" id="2.40.160.20">
    <property type="match status" value="1"/>
</dbReference>
<feature type="signal peptide" evidence="2">
    <location>
        <begin position="1"/>
        <end position="23"/>
    </location>
</feature>
<evidence type="ECO:0000259" key="3">
    <source>
        <dbReference type="Pfam" id="PF13505"/>
    </source>
</evidence>
<feature type="domain" description="Outer membrane protein beta-barrel" evidence="3">
    <location>
        <begin position="13"/>
        <end position="188"/>
    </location>
</feature>
<dbReference type="InterPro" id="IPR027385">
    <property type="entry name" value="Beta-barrel_OMP"/>
</dbReference>
<name>A0A2G4YQA1_9PROT</name>
<reference evidence="4 5" key="1">
    <citation type="submission" date="2017-10" db="EMBL/GenBank/DDBJ databases">
        <title>Frigbacter circumglobatus gen. nov. sp. nov., isolated from sediment cultured in situ.</title>
        <authorList>
            <person name="Zhao Z."/>
        </authorList>
    </citation>
    <scope>NUCLEOTIDE SEQUENCE [LARGE SCALE GENOMIC DNA]</scope>
    <source>
        <strain evidence="4 5">ZYL</strain>
    </source>
</reference>
<evidence type="ECO:0000256" key="1">
    <source>
        <dbReference type="ARBA" id="ARBA00022729"/>
    </source>
</evidence>